<reference evidence="3" key="1">
    <citation type="journal article" date="2023" name="G3 (Bethesda)">
        <title>A reference genome for the long-term kleptoplast-retaining sea slug Elysia crispata morphotype clarki.</title>
        <authorList>
            <person name="Eastman K.E."/>
            <person name="Pendleton A.L."/>
            <person name="Shaikh M.A."/>
            <person name="Suttiyut T."/>
            <person name="Ogas R."/>
            <person name="Tomko P."/>
            <person name="Gavelis G."/>
            <person name="Widhalm J.R."/>
            <person name="Wisecaver J.H."/>
        </authorList>
    </citation>
    <scope>NUCLEOTIDE SEQUENCE</scope>
    <source>
        <strain evidence="3">ECLA1</strain>
    </source>
</reference>
<dbReference type="EMBL" id="JAWDGP010002464">
    <property type="protein sequence ID" value="KAK3782979.1"/>
    <property type="molecule type" value="Genomic_DNA"/>
</dbReference>
<feature type="region of interest" description="Disordered" evidence="1">
    <location>
        <begin position="26"/>
        <end position="59"/>
    </location>
</feature>
<accession>A0AAE1A830</accession>
<feature type="signal peptide" evidence="2">
    <location>
        <begin position="1"/>
        <end position="21"/>
    </location>
</feature>
<organism evidence="3 4">
    <name type="scientific">Elysia crispata</name>
    <name type="common">lettuce slug</name>
    <dbReference type="NCBI Taxonomy" id="231223"/>
    <lineage>
        <taxon>Eukaryota</taxon>
        <taxon>Metazoa</taxon>
        <taxon>Spiralia</taxon>
        <taxon>Lophotrochozoa</taxon>
        <taxon>Mollusca</taxon>
        <taxon>Gastropoda</taxon>
        <taxon>Heterobranchia</taxon>
        <taxon>Euthyneura</taxon>
        <taxon>Panpulmonata</taxon>
        <taxon>Sacoglossa</taxon>
        <taxon>Placobranchoidea</taxon>
        <taxon>Plakobranchidae</taxon>
        <taxon>Elysia</taxon>
    </lineage>
</organism>
<sequence>MASVGFLFCGLFLLFTCGADAAKTEHSTSYQIPQTTSETPWRRFRTTDDPGMKQADPTDISQPKIDIQTTQQVLNVQFGKLAAYRLNTLPDSVAAGARLAISAILAVAEQTAQN</sequence>
<keyword evidence="4" id="KW-1185">Reference proteome</keyword>
<dbReference type="Proteomes" id="UP001283361">
    <property type="component" value="Unassembled WGS sequence"/>
</dbReference>
<keyword evidence="2" id="KW-0732">Signal</keyword>
<name>A0AAE1A830_9GAST</name>
<feature type="chain" id="PRO_5041932893" evidence="2">
    <location>
        <begin position="22"/>
        <end position="114"/>
    </location>
</feature>
<evidence type="ECO:0000313" key="3">
    <source>
        <dbReference type="EMBL" id="KAK3782979.1"/>
    </source>
</evidence>
<evidence type="ECO:0000256" key="1">
    <source>
        <dbReference type="SAM" id="MobiDB-lite"/>
    </source>
</evidence>
<dbReference type="AlphaFoldDB" id="A0AAE1A830"/>
<protein>
    <submittedName>
        <fullName evidence="3">Uncharacterized protein</fullName>
    </submittedName>
</protein>
<gene>
    <name evidence="3" type="ORF">RRG08_058038</name>
</gene>
<evidence type="ECO:0000313" key="4">
    <source>
        <dbReference type="Proteomes" id="UP001283361"/>
    </source>
</evidence>
<evidence type="ECO:0000256" key="2">
    <source>
        <dbReference type="SAM" id="SignalP"/>
    </source>
</evidence>
<comment type="caution">
    <text evidence="3">The sequence shown here is derived from an EMBL/GenBank/DDBJ whole genome shotgun (WGS) entry which is preliminary data.</text>
</comment>
<feature type="compositionally biased region" description="Polar residues" evidence="1">
    <location>
        <begin position="27"/>
        <end position="39"/>
    </location>
</feature>
<proteinExistence type="predicted"/>